<comment type="caution">
    <text evidence="7">The sequence shown here is derived from an EMBL/GenBank/DDBJ whole genome shotgun (WGS) entry which is preliminary data.</text>
</comment>
<dbReference type="NCBIfam" id="TIGR03061">
    <property type="entry name" value="pip_yhgE_Nterm"/>
    <property type="match status" value="1"/>
</dbReference>
<comment type="subcellular location">
    <subcellularLocation>
        <location evidence="1">Membrane</location>
        <topology evidence="1">Multi-pass membrane protein</topology>
    </subcellularLocation>
</comment>
<sequence>MKNIIKVFKRDLKSIVKNPIALIIVAGVCVIPALYAWVNIKACWDPYGNTSTMPIAVVNNDKGAVVLGEEINVGQEVVEELKQNNNIGWKFVSKENADAGVVDGTYFASIEIPERFSEDLVSITTDKANKAEIIYKLDTKANPVAGKIAGVAEETLIDQITTNFIETVNKKAFEKIDGYQEKVDNNRVDIIKLKDLIITTSKGIDSVINVLDGVNSNAGNLNNYLKEVKSTLPLLASGISSGESVIQNAQNLIKTTTDSFSNSIYILNQNLNQSKISVDRIISILDTISSTNSTVEVNSKLGDIKNTLTSINDSTDSNINYLDAINEETPNEAIAQNISEMKVLQSNISEQETLVESIWNNYSSGNKENEEVINQLKENLKQISKNIERLQNNFEDTTVPILNDINNNLVDATKKAYELLDDSQKSVNGITNLLNTAEQGSGLATKVSSDLLEQLEYYKDDIKSLGEKLSKINDEDLNGILAILQSNPDMISNFISDPFNIKEVSVYSVPNYGSAMTPIYSVLALWVGGLILTSILKTEAPKIDWGNEINIREKHFGKMFTFILLASIQGVIIALGNIFLLKVYSVSPILMVIFSIVSAITFSIIIFTNVSLLGDVGKAINIVLMILQLAGCGGSYPIQVDPLIFRILQPFFPFTYAVGGFREAIAGPLVSSVILDISILLLFSILYVILGFVFKPKLKSVVKKFELKFHESGIGE</sequence>
<evidence type="ECO:0000313" key="7">
    <source>
        <dbReference type="EMBL" id="MBD7914352.1"/>
    </source>
</evidence>
<feature type="transmembrane region" description="Helical" evidence="6">
    <location>
        <begin position="669"/>
        <end position="694"/>
    </location>
</feature>
<feature type="transmembrane region" description="Helical" evidence="6">
    <location>
        <begin position="586"/>
        <end position="607"/>
    </location>
</feature>
<keyword evidence="3 6" id="KW-1133">Transmembrane helix</keyword>
<feature type="transmembrane region" description="Helical" evidence="6">
    <location>
        <begin position="20"/>
        <end position="38"/>
    </location>
</feature>
<gene>
    <name evidence="7" type="ORF">H9660_04270</name>
</gene>
<dbReference type="PANTHER" id="PTHR43077:SF10">
    <property type="entry name" value="TRANSPORT PERMEASE PROTEIN"/>
    <property type="match status" value="1"/>
</dbReference>
<evidence type="ECO:0000256" key="5">
    <source>
        <dbReference type="SAM" id="Coils"/>
    </source>
</evidence>
<keyword evidence="5" id="KW-0175">Coiled coil</keyword>
<feature type="transmembrane region" description="Helical" evidence="6">
    <location>
        <begin position="559"/>
        <end position="580"/>
    </location>
</feature>
<dbReference type="InterPro" id="IPR017501">
    <property type="entry name" value="Phage_infect_YhgE_C"/>
</dbReference>
<keyword evidence="2 6" id="KW-0812">Transmembrane</keyword>
<dbReference type="RefSeq" id="WP_191748872.1">
    <property type="nucleotide sequence ID" value="NZ_JACSQZ010000010.1"/>
</dbReference>
<protein>
    <submittedName>
        <fullName evidence="7">YhgE/Pip domain-containing protein</fullName>
    </submittedName>
</protein>
<organism evidence="7 8">
    <name type="scientific">Clostridium gallinarum</name>
    <dbReference type="NCBI Taxonomy" id="2762246"/>
    <lineage>
        <taxon>Bacteria</taxon>
        <taxon>Bacillati</taxon>
        <taxon>Bacillota</taxon>
        <taxon>Clostridia</taxon>
        <taxon>Eubacteriales</taxon>
        <taxon>Clostridiaceae</taxon>
        <taxon>Clostridium</taxon>
    </lineage>
</organism>
<dbReference type="Proteomes" id="UP000640335">
    <property type="component" value="Unassembled WGS sequence"/>
</dbReference>
<feature type="coiled-coil region" evidence="5">
    <location>
        <begin position="366"/>
        <end position="393"/>
    </location>
</feature>
<keyword evidence="8" id="KW-1185">Reference proteome</keyword>
<dbReference type="NCBIfam" id="TIGR03062">
    <property type="entry name" value="pip_yhgE_Cterm"/>
    <property type="match status" value="1"/>
</dbReference>
<evidence type="ECO:0000313" key="8">
    <source>
        <dbReference type="Proteomes" id="UP000640335"/>
    </source>
</evidence>
<dbReference type="Gene3D" id="3.40.1710.10">
    <property type="entry name" value="abc type-2 transporter like domain"/>
    <property type="match status" value="1"/>
</dbReference>
<name>A0ABR8Q1Q6_9CLOT</name>
<evidence type="ECO:0000256" key="4">
    <source>
        <dbReference type="ARBA" id="ARBA00023136"/>
    </source>
</evidence>
<feature type="transmembrane region" description="Helical" evidence="6">
    <location>
        <begin position="519"/>
        <end position="538"/>
    </location>
</feature>
<dbReference type="InterPro" id="IPR051328">
    <property type="entry name" value="T7SS_ABC-Transporter"/>
</dbReference>
<dbReference type="InterPro" id="IPR017500">
    <property type="entry name" value="Phage_infect_YhgE_N"/>
</dbReference>
<dbReference type="PANTHER" id="PTHR43077">
    <property type="entry name" value="TRANSPORT PERMEASE YVFS-RELATED"/>
    <property type="match status" value="1"/>
</dbReference>
<reference evidence="7 8" key="1">
    <citation type="submission" date="2020-08" db="EMBL/GenBank/DDBJ databases">
        <title>A Genomic Blueprint of the Chicken Gut Microbiome.</title>
        <authorList>
            <person name="Gilroy R."/>
            <person name="Ravi A."/>
            <person name="Getino M."/>
            <person name="Pursley I."/>
            <person name="Horton D.L."/>
            <person name="Alikhan N.-F."/>
            <person name="Baker D."/>
            <person name="Gharbi K."/>
            <person name="Hall N."/>
            <person name="Watson M."/>
            <person name="Adriaenssens E.M."/>
            <person name="Foster-Nyarko E."/>
            <person name="Jarju S."/>
            <person name="Secka A."/>
            <person name="Antonio M."/>
            <person name="Oren A."/>
            <person name="Chaudhuri R."/>
            <person name="La Ragione R.M."/>
            <person name="Hildebrand F."/>
            <person name="Pallen M.J."/>
        </authorList>
    </citation>
    <scope>NUCLEOTIDE SEQUENCE [LARGE SCALE GENOMIC DNA]</scope>
    <source>
        <strain evidence="7 8">Sa3CUN1</strain>
    </source>
</reference>
<evidence type="ECO:0000256" key="2">
    <source>
        <dbReference type="ARBA" id="ARBA00022692"/>
    </source>
</evidence>
<feature type="transmembrane region" description="Helical" evidence="6">
    <location>
        <begin position="619"/>
        <end position="638"/>
    </location>
</feature>
<keyword evidence="4 6" id="KW-0472">Membrane</keyword>
<accession>A0ABR8Q1Q6</accession>
<dbReference type="EMBL" id="JACSQZ010000010">
    <property type="protein sequence ID" value="MBD7914352.1"/>
    <property type="molecule type" value="Genomic_DNA"/>
</dbReference>
<evidence type="ECO:0000256" key="3">
    <source>
        <dbReference type="ARBA" id="ARBA00022989"/>
    </source>
</evidence>
<evidence type="ECO:0000256" key="1">
    <source>
        <dbReference type="ARBA" id="ARBA00004141"/>
    </source>
</evidence>
<proteinExistence type="predicted"/>
<evidence type="ECO:0000256" key="6">
    <source>
        <dbReference type="SAM" id="Phobius"/>
    </source>
</evidence>